<organism evidence="6 7">
    <name type="scientific">Streptomyces lonarensis</name>
    <dbReference type="NCBI Taxonomy" id="700599"/>
    <lineage>
        <taxon>Bacteria</taxon>
        <taxon>Bacillati</taxon>
        <taxon>Actinomycetota</taxon>
        <taxon>Actinomycetes</taxon>
        <taxon>Kitasatosporales</taxon>
        <taxon>Streptomycetaceae</taxon>
        <taxon>Streptomyces</taxon>
    </lineage>
</organism>
<evidence type="ECO:0000256" key="2">
    <source>
        <dbReference type="ARBA" id="ARBA00023125"/>
    </source>
</evidence>
<reference evidence="6 7" key="1">
    <citation type="submission" date="2020-03" db="EMBL/GenBank/DDBJ databases">
        <title>Draft genome of Streptomyces sp. ventii, isolated from the Axial Seamount in the Pacific Ocean, and resequencing of the two type strains Streptomyces lonarensis strain NCL 716 and Streptomyces bohaiensis strain 11A07.</title>
        <authorList>
            <person name="Loughran R.M."/>
            <person name="Pfannmuller K.M."/>
            <person name="Wasson B.J."/>
            <person name="Deadmond M.C."/>
            <person name="Paddock B.E."/>
            <person name="Koyack M.J."/>
            <person name="Gallegos D.A."/>
            <person name="Mitchell E.A."/>
            <person name="Ushijima B."/>
            <person name="Saw J.H."/>
            <person name="Mcphail K.L."/>
            <person name="Videau P."/>
        </authorList>
    </citation>
    <scope>NUCLEOTIDE SEQUENCE [LARGE SCALE GENOMIC DNA]</scope>
    <source>
        <strain evidence="6 7">NCL716</strain>
    </source>
</reference>
<protein>
    <submittedName>
        <fullName evidence="6">TetR/AcrR family transcriptional regulator</fullName>
    </submittedName>
</protein>
<dbReference type="Gene3D" id="1.10.357.10">
    <property type="entry name" value="Tetracycline Repressor, domain 2"/>
    <property type="match status" value="1"/>
</dbReference>
<dbReference type="PROSITE" id="PS50977">
    <property type="entry name" value="HTH_TETR_2"/>
    <property type="match status" value="1"/>
</dbReference>
<dbReference type="PRINTS" id="PR00455">
    <property type="entry name" value="HTHTETR"/>
</dbReference>
<name>A0A7X6I0Z7_9ACTN</name>
<gene>
    <name evidence="6" type="ORF">HCN56_21245</name>
</gene>
<dbReference type="InterPro" id="IPR050109">
    <property type="entry name" value="HTH-type_TetR-like_transc_reg"/>
</dbReference>
<proteinExistence type="predicted"/>
<dbReference type="Pfam" id="PF00440">
    <property type="entry name" value="TetR_N"/>
    <property type="match status" value="1"/>
</dbReference>
<dbReference type="RefSeq" id="WP_167973547.1">
    <property type="nucleotide sequence ID" value="NZ_BHZG01000254.1"/>
</dbReference>
<dbReference type="InterPro" id="IPR001647">
    <property type="entry name" value="HTH_TetR"/>
</dbReference>
<dbReference type="SUPFAM" id="SSF48498">
    <property type="entry name" value="Tetracyclin repressor-like, C-terminal domain"/>
    <property type="match status" value="1"/>
</dbReference>
<evidence type="ECO:0000256" key="1">
    <source>
        <dbReference type="ARBA" id="ARBA00023015"/>
    </source>
</evidence>
<dbReference type="InterPro" id="IPR009057">
    <property type="entry name" value="Homeodomain-like_sf"/>
</dbReference>
<evidence type="ECO:0000313" key="6">
    <source>
        <dbReference type="EMBL" id="NJQ08040.1"/>
    </source>
</evidence>
<accession>A0A7X6I0Z7</accession>
<evidence type="ECO:0000256" key="4">
    <source>
        <dbReference type="PROSITE-ProRule" id="PRU00335"/>
    </source>
</evidence>
<dbReference type="Pfam" id="PF17937">
    <property type="entry name" value="TetR_C_28"/>
    <property type="match status" value="1"/>
</dbReference>
<dbReference type="Proteomes" id="UP000578686">
    <property type="component" value="Unassembled WGS sequence"/>
</dbReference>
<evidence type="ECO:0000313" key="7">
    <source>
        <dbReference type="Proteomes" id="UP000578686"/>
    </source>
</evidence>
<dbReference type="InterPro" id="IPR036271">
    <property type="entry name" value="Tet_transcr_reg_TetR-rel_C_sf"/>
</dbReference>
<dbReference type="AlphaFoldDB" id="A0A7X6I0Z7"/>
<dbReference type="EMBL" id="JAAVJD010000232">
    <property type="protein sequence ID" value="NJQ08040.1"/>
    <property type="molecule type" value="Genomic_DNA"/>
</dbReference>
<dbReference type="GO" id="GO:0003700">
    <property type="term" value="F:DNA-binding transcription factor activity"/>
    <property type="evidence" value="ECO:0007669"/>
    <property type="project" value="TreeGrafter"/>
</dbReference>
<dbReference type="PANTHER" id="PTHR30055:SF234">
    <property type="entry name" value="HTH-TYPE TRANSCRIPTIONAL REGULATOR BETI"/>
    <property type="match status" value="1"/>
</dbReference>
<dbReference type="GO" id="GO:0000976">
    <property type="term" value="F:transcription cis-regulatory region binding"/>
    <property type="evidence" value="ECO:0007669"/>
    <property type="project" value="TreeGrafter"/>
</dbReference>
<sequence>MRPSSRPLILDAAIRVTEREGITQLTLESVAEEAGLTKGGLMYHFRTREELLIAIQQHLVDTWEGQLLTELGGAPAEADDRARTRAYVRADAHGSVSKAELAFLVEAAGDAAMAEPWQVMTNRWVPEPRSADDPRMDLFLARLAADGAWLFEATSGTTLPEDVRTELYRRITGMVDAPPPRPADDTP</sequence>
<keyword evidence="3" id="KW-0804">Transcription</keyword>
<keyword evidence="2 4" id="KW-0238">DNA-binding</keyword>
<evidence type="ECO:0000256" key="3">
    <source>
        <dbReference type="ARBA" id="ARBA00023163"/>
    </source>
</evidence>
<feature type="DNA-binding region" description="H-T-H motif" evidence="4">
    <location>
        <begin position="26"/>
        <end position="45"/>
    </location>
</feature>
<dbReference type="InterPro" id="IPR041479">
    <property type="entry name" value="TetR_CgmR_C"/>
</dbReference>
<evidence type="ECO:0000259" key="5">
    <source>
        <dbReference type="PROSITE" id="PS50977"/>
    </source>
</evidence>
<comment type="caution">
    <text evidence="6">The sequence shown here is derived from an EMBL/GenBank/DDBJ whole genome shotgun (WGS) entry which is preliminary data.</text>
</comment>
<dbReference type="SUPFAM" id="SSF46689">
    <property type="entry name" value="Homeodomain-like"/>
    <property type="match status" value="1"/>
</dbReference>
<dbReference type="PANTHER" id="PTHR30055">
    <property type="entry name" value="HTH-TYPE TRANSCRIPTIONAL REGULATOR RUTR"/>
    <property type="match status" value="1"/>
</dbReference>
<keyword evidence="7" id="KW-1185">Reference proteome</keyword>
<keyword evidence="1" id="KW-0805">Transcription regulation</keyword>
<feature type="domain" description="HTH tetR-type" evidence="5">
    <location>
        <begin position="3"/>
        <end position="63"/>
    </location>
</feature>